<evidence type="ECO:0000313" key="2">
    <source>
        <dbReference type="Proteomes" id="UP000076128"/>
    </source>
</evidence>
<dbReference type="SUPFAM" id="SSF56300">
    <property type="entry name" value="Metallo-dependent phosphatases"/>
    <property type="match status" value="1"/>
</dbReference>
<evidence type="ECO:0000313" key="1">
    <source>
        <dbReference type="EMBL" id="AMY68301.1"/>
    </source>
</evidence>
<organism evidence="1 2">
    <name type="scientific">Frigidibacter mobilis</name>
    <dbReference type="NCBI Taxonomy" id="1335048"/>
    <lineage>
        <taxon>Bacteria</taxon>
        <taxon>Pseudomonadati</taxon>
        <taxon>Pseudomonadota</taxon>
        <taxon>Alphaproteobacteria</taxon>
        <taxon>Rhodobacterales</taxon>
        <taxon>Paracoccaceae</taxon>
        <taxon>Frigidibacter</taxon>
    </lineage>
</organism>
<dbReference type="AlphaFoldDB" id="A0A159Z0C0"/>
<protein>
    <submittedName>
        <fullName evidence="1">Metallophosphoesterase</fullName>
    </submittedName>
</protein>
<dbReference type="KEGG" id="daa:AKL17_1042"/>
<dbReference type="InterPro" id="IPR029052">
    <property type="entry name" value="Metallo-depent_PP-like"/>
</dbReference>
<sequence>MPFAGRTVVVTHHCPHPDLIGDQQGELAAGYGSDLLGLITRFEPEAWFFGHTHHRHEAQEGQTLVRNVSLGYPQEVQDGDESVILLRGRVSEGA</sequence>
<name>A0A159Z0C0_9RHOB</name>
<dbReference type="Proteomes" id="UP000076128">
    <property type="component" value="Chromosome"/>
</dbReference>
<gene>
    <name evidence="1" type="ORF">AKL17_1042</name>
</gene>
<dbReference type="EMBL" id="CP012661">
    <property type="protein sequence ID" value="AMY68301.1"/>
    <property type="molecule type" value="Genomic_DNA"/>
</dbReference>
<dbReference type="Gene3D" id="3.60.21.10">
    <property type="match status" value="1"/>
</dbReference>
<reference evidence="1 2" key="1">
    <citation type="submission" date="2015-09" db="EMBL/GenBank/DDBJ databases">
        <title>Complete genome sequence of Defluviimonas alba cai42t isolated from an oilfield in Xinjiang.</title>
        <authorList>
            <person name="Geng S."/>
            <person name="Pan X."/>
            <person name="Wu X."/>
        </authorList>
    </citation>
    <scope>NUCLEOTIDE SEQUENCE [LARGE SCALE GENOMIC DNA]</scope>
    <source>
        <strain evidence="2">cai42</strain>
    </source>
</reference>
<proteinExistence type="predicted"/>
<accession>A0A159Z0C0</accession>
<keyword evidence="2" id="KW-1185">Reference proteome</keyword>